<feature type="region of interest" description="Disordered" evidence="1">
    <location>
        <begin position="28"/>
        <end position="51"/>
    </location>
</feature>
<gene>
    <name evidence="3" type="ORF">FWILDA_LOCUS3877</name>
</gene>
<keyword evidence="4" id="KW-1185">Reference proteome</keyword>
<reference evidence="3" key="1">
    <citation type="submission" date="2022-08" db="EMBL/GenBank/DDBJ databases">
        <authorList>
            <person name="Kallberg Y."/>
            <person name="Tangrot J."/>
            <person name="Rosling A."/>
        </authorList>
    </citation>
    <scope>NUCLEOTIDE SEQUENCE</scope>
    <source>
        <strain evidence="3">Wild A</strain>
    </source>
</reference>
<dbReference type="EMBL" id="CAMKVN010000544">
    <property type="protein sequence ID" value="CAI2169033.1"/>
    <property type="molecule type" value="Genomic_DNA"/>
</dbReference>
<name>A0A9W4WWL7_9GLOM</name>
<evidence type="ECO:0000256" key="1">
    <source>
        <dbReference type="SAM" id="MobiDB-lite"/>
    </source>
</evidence>
<proteinExistence type="predicted"/>
<feature type="signal peptide" evidence="2">
    <location>
        <begin position="1"/>
        <end position="19"/>
    </location>
</feature>
<feature type="chain" id="PRO_5040961745" evidence="2">
    <location>
        <begin position="20"/>
        <end position="51"/>
    </location>
</feature>
<evidence type="ECO:0000313" key="4">
    <source>
        <dbReference type="Proteomes" id="UP001153678"/>
    </source>
</evidence>
<accession>A0A9W4WWL7</accession>
<evidence type="ECO:0000256" key="2">
    <source>
        <dbReference type="SAM" id="SignalP"/>
    </source>
</evidence>
<evidence type="ECO:0000313" key="3">
    <source>
        <dbReference type="EMBL" id="CAI2169033.1"/>
    </source>
</evidence>
<comment type="caution">
    <text evidence="3">The sequence shown here is derived from an EMBL/GenBank/DDBJ whole genome shotgun (WGS) entry which is preliminary data.</text>
</comment>
<protein>
    <submittedName>
        <fullName evidence="3">13840_t:CDS:1</fullName>
    </submittedName>
</protein>
<organism evidence="3 4">
    <name type="scientific">Funneliformis geosporum</name>
    <dbReference type="NCBI Taxonomy" id="1117311"/>
    <lineage>
        <taxon>Eukaryota</taxon>
        <taxon>Fungi</taxon>
        <taxon>Fungi incertae sedis</taxon>
        <taxon>Mucoromycota</taxon>
        <taxon>Glomeromycotina</taxon>
        <taxon>Glomeromycetes</taxon>
        <taxon>Glomerales</taxon>
        <taxon>Glomeraceae</taxon>
        <taxon>Funneliformis</taxon>
    </lineage>
</organism>
<dbReference type="AlphaFoldDB" id="A0A9W4WWL7"/>
<sequence length="51" mass="5759">MKPTLVLAIFLALILTVQSSPVIFNKRQESDSVNDIQPPVEDVEESNRTKF</sequence>
<keyword evidence="2" id="KW-0732">Signal</keyword>
<dbReference type="Proteomes" id="UP001153678">
    <property type="component" value="Unassembled WGS sequence"/>
</dbReference>